<evidence type="ECO:0000313" key="10">
    <source>
        <dbReference type="EMBL" id="OYQ32178.1"/>
    </source>
</evidence>
<dbReference type="GO" id="GO:0030313">
    <property type="term" value="C:cell envelope"/>
    <property type="evidence" value="ECO:0007669"/>
    <property type="project" value="UniProtKB-SubCell"/>
</dbReference>
<feature type="domain" description="Cytochrome c" evidence="9">
    <location>
        <begin position="270"/>
        <end position="390"/>
    </location>
</feature>
<evidence type="ECO:0000256" key="2">
    <source>
        <dbReference type="ARBA" id="ARBA00022617"/>
    </source>
</evidence>
<evidence type="ECO:0000256" key="7">
    <source>
        <dbReference type="PROSITE-ProRule" id="PRU00433"/>
    </source>
</evidence>
<accession>A0A255YSI4</accession>
<proteinExistence type="predicted"/>
<keyword evidence="2 7" id="KW-0349">Heme</keyword>
<evidence type="ECO:0000256" key="1">
    <source>
        <dbReference type="ARBA" id="ARBA00004196"/>
    </source>
</evidence>
<dbReference type="InterPro" id="IPR004852">
    <property type="entry name" value="Di-haem_cyt_c_peroxidsae"/>
</dbReference>
<dbReference type="PANTHER" id="PTHR30600">
    <property type="entry name" value="CYTOCHROME C PEROXIDASE-RELATED"/>
    <property type="match status" value="1"/>
</dbReference>
<evidence type="ECO:0000256" key="8">
    <source>
        <dbReference type="SAM" id="SignalP"/>
    </source>
</evidence>
<feature type="signal peptide" evidence="8">
    <location>
        <begin position="1"/>
        <end position="17"/>
    </location>
</feature>
<dbReference type="GO" id="GO:0046872">
    <property type="term" value="F:metal ion binding"/>
    <property type="evidence" value="ECO:0007669"/>
    <property type="project" value="UniProtKB-KW"/>
</dbReference>
<dbReference type="InterPro" id="IPR036909">
    <property type="entry name" value="Cyt_c-like_dom_sf"/>
</dbReference>
<dbReference type="OrthoDB" id="9805202at2"/>
<keyword evidence="11" id="KW-1185">Reference proteome</keyword>
<dbReference type="Proteomes" id="UP000216991">
    <property type="component" value="Unassembled WGS sequence"/>
</dbReference>
<evidence type="ECO:0000259" key="9">
    <source>
        <dbReference type="PROSITE" id="PS51007"/>
    </source>
</evidence>
<dbReference type="GO" id="GO:0009055">
    <property type="term" value="F:electron transfer activity"/>
    <property type="evidence" value="ECO:0007669"/>
    <property type="project" value="InterPro"/>
</dbReference>
<evidence type="ECO:0000256" key="4">
    <source>
        <dbReference type="ARBA" id="ARBA00022729"/>
    </source>
</evidence>
<dbReference type="SUPFAM" id="SSF46626">
    <property type="entry name" value="Cytochrome c"/>
    <property type="match status" value="2"/>
</dbReference>
<dbReference type="Pfam" id="PF03150">
    <property type="entry name" value="CCP_MauG"/>
    <property type="match status" value="1"/>
</dbReference>
<dbReference type="GO" id="GO:0020037">
    <property type="term" value="F:heme binding"/>
    <property type="evidence" value="ECO:0007669"/>
    <property type="project" value="InterPro"/>
</dbReference>
<dbReference type="PROSITE" id="PS51257">
    <property type="entry name" value="PROKAR_LIPOPROTEIN"/>
    <property type="match status" value="1"/>
</dbReference>
<dbReference type="InterPro" id="IPR051395">
    <property type="entry name" value="Cytochrome_c_Peroxidase/MauG"/>
</dbReference>
<sequence>MKHGASAMALAATLLLAGCGGSGGSTTGATAVATPAPAPAPTPTPTPTVATPASVSAVLALDFANLVDYAPANLPAYYDATVTALDNTPAENALNNRIATLGRVLFYDRQLSVNGSISCASCHRQANSFDDPNRFSTGFSGTAFTSAHAMRLANIRYWRPGTMFWDRRAASVEAQASQPIINPIEMGWDSAAGGINALITRLQGIAYYQELFTFAFGSPTVTEARLTQALAQFQRAMISSSSRWDTAYATVFSATAPNRNLNATLAGFSDQENRSRQLFMTGQGGGGAGCSACHVPPTFALAANSQSNGLDAGETRVFKSPSLKSVGLSRAFMHDGRFATLAEVVEFYNSGVQAGPALDNRLRAPGGGPQRLNLSAADKAALVAFMETLTDSNLAADSRFSSPFRWVIRRLPAGRRPRRAVP</sequence>
<evidence type="ECO:0000256" key="6">
    <source>
        <dbReference type="ARBA" id="ARBA00023004"/>
    </source>
</evidence>
<dbReference type="PANTHER" id="PTHR30600:SF10">
    <property type="entry name" value="BLL6722 PROTEIN"/>
    <property type="match status" value="1"/>
</dbReference>
<gene>
    <name evidence="10" type="ORF">CHU93_03480</name>
</gene>
<name>A0A255YSI4_9SPHN</name>
<evidence type="ECO:0000313" key="11">
    <source>
        <dbReference type="Proteomes" id="UP000216991"/>
    </source>
</evidence>
<evidence type="ECO:0000256" key="3">
    <source>
        <dbReference type="ARBA" id="ARBA00022723"/>
    </source>
</evidence>
<dbReference type="Gene3D" id="1.10.760.10">
    <property type="entry name" value="Cytochrome c-like domain"/>
    <property type="match status" value="2"/>
</dbReference>
<comment type="subcellular location">
    <subcellularLocation>
        <location evidence="1">Cell envelope</location>
    </subcellularLocation>
</comment>
<reference evidence="10 11" key="1">
    <citation type="submission" date="2017-07" db="EMBL/GenBank/DDBJ databases">
        <title>Sandarakinorhabdus cyanobacteriorum sp. nov., a novel bacterium isolated from cyanobacterial aggregates in a eutrophic lake.</title>
        <authorList>
            <person name="Cai H."/>
        </authorList>
    </citation>
    <scope>NUCLEOTIDE SEQUENCE [LARGE SCALE GENOMIC DNA]</scope>
    <source>
        <strain evidence="10 11">TH057</strain>
    </source>
</reference>
<dbReference type="AlphaFoldDB" id="A0A255YSI4"/>
<keyword evidence="5" id="KW-0560">Oxidoreductase</keyword>
<dbReference type="PROSITE" id="PS51007">
    <property type="entry name" value="CYTC"/>
    <property type="match status" value="1"/>
</dbReference>
<dbReference type="RefSeq" id="WP_094472777.1">
    <property type="nucleotide sequence ID" value="NZ_NOXT01000080.1"/>
</dbReference>
<keyword evidence="4 8" id="KW-0732">Signal</keyword>
<evidence type="ECO:0000256" key="5">
    <source>
        <dbReference type="ARBA" id="ARBA00023002"/>
    </source>
</evidence>
<comment type="caution">
    <text evidence="10">The sequence shown here is derived from an EMBL/GenBank/DDBJ whole genome shotgun (WGS) entry which is preliminary data.</text>
</comment>
<dbReference type="GO" id="GO:0004130">
    <property type="term" value="F:cytochrome-c peroxidase activity"/>
    <property type="evidence" value="ECO:0007669"/>
    <property type="project" value="TreeGrafter"/>
</dbReference>
<keyword evidence="6 7" id="KW-0408">Iron</keyword>
<dbReference type="InterPro" id="IPR009056">
    <property type="entry name" value="Cyt_c-like_dom"/>
</dbReference>
<feature type="chain" id="PRO_5012038884" description="Cytochrome c domain-containing protein" evidence="8">
    <location>
        <begin position="18"/>
        <end position="422"/>
    </location>
</feature>
<organism evidence="10 11">
    <name type="scientific">Sandarakinorhabdus cyanobacteriorum</name>
    <dbReference type="NCBI Taxonomy" id="1981098"/>
    <lineage>
        <taxon>Bacteria</taxon>
        <taxon>Pseudomonadati</taxon>
        <taxon>Pseudomonadota</taxon>
        <taxon>Alphaproteobacteria</taxon>
        <taxon>Sphingomonadales</taxon>
        <taxon>Sphingosinicellaceae</taxon>
        <taxon>Sandarakinorhabdus</taxon>
    </lineage>
</organism>
<dbReference type="EMBL" id="NOXT01000080">
    <property type="protein sequence ID" value="OYQ32178.1"/>
    <property type="molecule type" value="Genomic_DNA"/>
</dbReference>
<protein>
    <recommendedName>
        <fullName evidence="9">Cytochrome c domain-containing protein</fullName>
    </recommendedName>
</protein>
<keyword evidence="3 7" id="KW-0479">Metal-binding</keyword>